<name>I2GES4_9BACT</name>
<evidence type="ECO:0000313" key="1">
    <source>
        <dbReference type="EMBL" id="CCH52399.1"/>
    </source>
</evidence>
<dbReference type="AlphaFoldDB" id="I2GES4"/>
<evidence type="ECO:0000313" key="2">
    <source>
        <dbReference type="Proteomes" id="UP000009309"/>
    </source>
</evidence>
<keyword evidence="2" id="KW-1185">Reference proteome</keyword>
<organism evidence="1 2">
    <name type="scientific">Fibrisoma limi BUZ 3</name>
    <dbReference type="NCBI Taxonomy" id="1185876"/>
    <lineage>
        <taxon>Bacteria</taxon>
        <taxon>Pseudomonadati</taxon>
        <taxon>Bacteroidota</taxon>
        <taxon>Cytophagia</taxon>
        <taxon>Cytophagales</taxon>
        <taxon>Spirosomataceae</taxon>
        <taxon>Fibrisoma</taxon>
    </lineage>
</organism>
<dbReference type="eggNOG" id="ENOG502ZHH2">
    <property type="taxonomic scope" value="Bacteria"/>
</dbReference>
<proteinExistence type="predicted"/>
<accession>I2GES4</accession>
<gene>
    <name evidence="1" type="ORF">BN8_01400</name>
</gene>
<reference evidence="1 2" key="1">
    <citation type="journal article" date="2012" name="J. Bacteriol.">
        <title>Genome Sequence of the Filamentous Bacterium Fibrisoma limi BUZ 3T.</title>
        <authorList>
            <person name="Filippini M."/>
            <person name="Qi W."/>
            <person name="Jaenicke S."/>
            <person name="Goesmann A."/>
            <person name="Smits T.H."/>
            <person name="Bagheri H.C."/>
        </authorList>
    </citation>
    <scope>NUCLEOTIDE SEQUENCE [LARGE SCALE GENOMIC DNA]</scope>
    <source>
        <strain evidence="2">BUZ 3T</strain>
    </source>
</reference>
<dbReference type="EMBL" id="CAIT01000005">
    <property type="protein sequence ID" value="CCH52399.1"/>
    <property type="molecule type" value="Genomic_DNA"/>
</dbReference>
<dbReference type="STRING" id="1185876.BN8_01400"/>
<comment type="caution">
    <text evidence="1">The sequence shown here is derived from an EMBL/GenBank/DDBJ whole genome shotgun (WGS) entry which is preliminary data.</text>
</comment>
<protein>
    <submittedName>
        <fullName evidence="1">Uncharacterized protein</fullName>
    </submittedName>
</protein>
<dbReference type="Proteomes" id="UP000009309">
    <property type="component" value="Unassembled WGS sequence"/>
</dbReference>
<sequence>MVKALLAMQGSKLSSLQLELLKVYSFQPSDEDLIAVRKLLATYFSDKMTKKIGQAIDEKGIKEEDLERWLNE</sequence>